<feature type="transmembrane region" description="Helical" evidence="1">
    <location>
        <begin position="7"/>
        <end position="23"/>
    </location>
</feature>
<dbReference type="PANTHER" id="PTHR10338">
    <property type="entry name" value="INTER-ALPHA-TRYPSIN INHIBITOR HEAVY CHAIN FAMILY MEMBER"/>
    <property type="match status" value="1"/>
</dbReference>
<proteinExistence type="predicted"/>
<evidence type="ECO:0000256" key="1">
    <source>
        <dbReference type="SAM" id="Phobius"/>
    </source>
</evidence>
<dbReference type="Pfam" id="PF13531">
    <property type="entry name" value="SBP_bac_11"/>
    <property type="match status" value="1"/>
</dbReference>
<dbReference type="InterPro" id="IPR036465">
    <property type="entry name" value="vWFA_dom_sf"/>
</dbReference>
<dbReference type="AlphaFoldDB" id="A0A1H6F4B9"/>
<keyword evidence="1" id="KW-0472">Membrane</keyword>
<dbReference type="Gene3D" id="3.40.190.10">
    <property type="entry name" value="Periplasmic binding protein-like II"/>
    <property type="match status" value="2"/>
</dbReference>
<keyword evidence="1" id="KW-0812">Transmembrane</keyword>
<evidence type="ECO:0000313" key="3">
    <source>
        <dbReference type="EMBL" id="SEH04970.1"/>
    </source>
</evidence>
<gene>
    <name evidence="3" type="ORF">MBHS_00823</name>
</gene>
<dbReference type="EMBL" id="FMSV02000136">
    <property type="protein sequence ID" value="SEH04970.1"/>
    <property type="molecule type" value="Genomic_DNA"/>
</dbReference>
<dbReference type="PROSITE" id="PS50234">
    <property type="entry name" value="VWFA"/>
    <property type="match status" value="1"/>
</dbReference>
<dbReference type="SMART" id="SM00327">
    <property type="entry name" value="VWA"/>
    <property type="match status" value="1"/>
</dbReference>
<dbReference type="InterPro" id="IPR050934">
    <property type="entry name" value="ITIH"/>
</dbReference>
<keyword evidence="1" id="KW-1133">Transmembrane helix</keyword>
<evidence type="ECO:0000313" key="4">
    <source>
        <dbReference type="Proteomes" id="UP000236724"/>
    </source>
</evidence>
<sequence>MNRTRTIFFVIIAIVLGGVWLLSDSLVEPPQQQASKPVPKAQPAMPADSIELSIASSSTKQAWMEAVAANFANSGQTTRSGKKIVVRVNPVSSGGSTKAILEGRLKPTVWSPGSRSWVSQLSDSLRQQGQATIMSKQCQASIYTPLGIAMWRPMAEALGWPDKPIGWKTIVELASDDTGWARHGHPEWGKFRFGHAHPKYGNSGLLTMTSFVYGIAGKGDITPRQAYTPAVKNALKTLAQNTSKYGVVTEDLVKLMVNEGPRYLHAIATYEAEAVNMNLKYTKQLRFPVAFIFPAEGAFWGDHPYCVLDQANWVSPEQAEAAQLFYDFMNSGEQQKLAIDKRLRPLDTNIALHAPLDLEHGTNPAVTPETVAPLPEPSGEMGQAVIDVFLQTKRKASVIMALDVSGSMNGEKIRSATEASAKFLKRLHPDDRIGVLTFNTDVTTLQAPARVADNVEQLANTVQNLLVNGNTALHKAVCQATAMLQQQRKRDQKTGDSRLYGVILLSDGDDTVGQPSENEMFATCLPAHAEADGVKIYPIAFGEGANQTVLQRIAQVSGGKMFAASPQSLEKIYLKISAEQ</sequence>
<dbReference type="Proteomes" id="UP000236724">
    <property type="component" value="Unassembled WGS sequence"/>
</dbReference>
<dbReference type="RefSeq" id="WP_103918965.1">
    <property type="nucleotide sequence ID" value="NZ_FMSV02000136.1"/>
</dbReference>
<name>A0A1H6F4B9_9GAMM</name>
<organism evidence="3 4">
    <name type="scientific">Candidatus Venteria ishoeyi</name>
    <dbReference type="NCBI Taxonomy" id="1899563"/>
    <lineage>
        <taxon>Bacteria</taxon>
        <taxon>Pseudomonadati</taxon>
        <taxon>Pseudomonadota</taxon>
        <taxon>Gammaproteobacteria</taxon>
        <taxon>Thiotrichales</taxon>
        <taxon>Thiotrichaceae</taxon>
        <taxon>Venteria</taxon>
    </lineage>
</organism>
<dbReference type="SUPFAM" id="SSF53300">
    <property type="entry name" value="vWA-like"/>
    <property type="match status" value="1"/>
</dbReference>
<dbReference type="PANTHER" id="PTHR10338:SF108">
    <property type="entry name" value="INTER-ALPHA-TRYPSIN INHIBITOR HEAVY CHAIN H4-LIKE PROTEIN"/>
    <property type="match status" value="1"/>
</dbReference>
<dbReference type="InterPro" id="IPR002035">
    <property type="entry name" value="VWF_A"/>
</dbReference>
<evidence type="ECO:0000259" key="2">
    <source>
        <dbReference type="PROSITE" id="PS50234"/>
    </source>
</evidence>
<feature type="domain" description="VWFA" evidence="2">
    <location>
        <begin position="397"/>
        <end position="576"/>
    </location>
</feature>
<dbReference type="Pfam" id="PF00092">
    <property type="entry name" value="VWA"/>
    <property type="match status" value="1"/>
</dbReference>
<protein>
    <submittedName>
        <fullName evidence="3">von Willebrand factor type A domain protein</fullName>
    </submittedName>
</protein>
<keyword evidence="4" id="KW-1185">Reference proteome</keyword>
<accession>A0A1H6F4B9</accession>
<dbReference type="OrthoDB" id="5621159at2"/>
<dbReference type="Gene3D" id="3.40.50.410">
    <property type="entry name" value="von Willebrand factor, type A domain"/>
    <property type="match status" value="1"/>
</dbReference>
<reference evidence="3 4" key="1">
    <citation type="submission" date="2016-10" db="EMBL/GenBank/DDBJ databases">
        <authorList>
            <person name="de Groot N.N."/>
        </authorList>
    </citation>
    <scope>NUCLEOTIDE SEQUENCE [LARGE SCALE GENOMIC DNA]</scope>
    <source>
        <strain evidence="3">MBHS1</strain>
    </source>
</reference>
<dbReference type="SUPFAM" id="SSF53850">
    <property type="entry name" value="Periplasmic binding protein-like II"/>
    <property type="match status" value="1"/>
</dbReference>
<dbReference type="CDD" id="cd00198">
    <property type="entry name" value="vWFA"/>
    <property type="match status" value="1"/>
</dbReference>